<organism evidence="10 11">
    <name type="scientific">Desulfosudis oleivorans (strain DSM 6200 / JCM 39069 / Hxd3)</name>
    <name type="common">Desulfococcus oleovorans</name>
    <dbReference type="NCBI Taxonomy" id="96561"/>
    <lineage>
        <taxon>Bacteria</taxon>
        <taxon>Pseudomonadati</taxon>
        <taxon>Thermodesulfobacteriota</taxon>
        <taxon>Desulfobacteria</taxon>
        <taxon>Desulfobacterales</taxon>
        <taxon>Desulfosudaceae</taxon>
        <taxon>Desulfosudis</taxon>
    </lineage>
</organism>
<evidence type="ECO:0000313" key="10">
    <source>
        <dbReference type="EMBL" id="ABW66532.1"/>
    </source>
</evidence>
<dbReference type="InterPro" id="IPR047863">
    <property type="entry name" value="Ribosomal_uS8_CS"/>
</dbReference>
<dbReference type="PANTHER" id="PTHR11758">
    <property type="entry name" value="40S RIBOSOMAL PROTEIN S15A"/>
    <property type="match status" value="1"/>
</dbReference>
<evidence type="ECO:0000256" key="8">
    <source>
        <dbReference type="HAMAP-Rule" id="MF_01302"/>
    </source>
</evidence>
<comment type="subunit">
    <text evidence="7 8">Part of the 30S ribosomal subunit. Contacts proteins S5 and S12.</text>
</comment>
<dbReference type="KEGG" id="dol:Dole_0722"/>
<dbReference type="GO" id="GO:0005737">
    <property type="term" value="C:cytoplasm"/>
    <property type="evidence" value="ECO:0007669"/>
    <property type="project" value="UniProtKB-ARBA"/>
</dbReference>
<dbReference type="STRING" id="96561.Dole_0722"/>
<dbReference type="GO" id="GO:0006412">
    <property type="term" value="P:translation"/>
    <property type="evidence" value="ECO:0007669"/>
    <property type="project" value="UniProtKB-UniRule"/>
</dbReference>
<keyword evidence="11" id="KW-1185">Reference proteome</keyword>
<sequence>MKVTDPIADMLTRIRNAGKAKHASVDMPNSKLKTRIADILKASGYVKNYKVIDDDLQGVLRVYLKYDKHNTHAIYGIERVSKSGRRVYTKNKDMAPVLNGLGISILSTSRGVMTDKQAIKENVGGEVLCNVW</sequence>
<evidence type="ECO:0000313" key="11">
    <source>
        <dbReference type="Proteomes" id="UP000008561"/>
    </source>
</evidence>
<name>A8ZV71_DESOH</name>
<keyword evidence="5 8" id="KW-0687">Ribonucleoprotein</keyword>
<dbReference type="GO" id="GO:1990904">
    <property type="term" value="C:ribonucleoprotein complex"/>
    <property type="evidence" value="ECO:0007669"/>
    <property type="project" value="UniProtKB-KW"/>
</dbReference>
<reference evidence="10 11" key="1">
    <citation type="submission" date="2007-10" db="EMBL/GenBank/DDBJ databases">
        <title>Complete sequence of Desulfococcus oleovorans Hxd3.</title>
        <authorList>
            <consortium name="US DOE Joint Genome Institute"/>
            <person name="Copeland A."/>
            <person name="Lucas S."/>
            <person name="Lapidus A."/>
            <person name="Barry K."/>
            <person name="Glavina del Rio T."/>
            <person name="Dalin E."/>
            <person name="Tice H."/>
            <person name="Pitluck S."/>
            <person name="Kiss H."/>
            <person name="Brettin T."/>
            <person name="Bruce D."/>
            <person name="Detter J.C."/>
            <person name="Han C."/>
            <person name="Schmutz J."/>
            <person name="Larimer F."/>
            <person name="Land M."/>
            <person name="Hauser L."/>
            <person name="Kyrpides N."/>
            <person name="Kim E."/>
            <person name="Wawrik B."/>
            <person name="Richardson P."/>
        </authorList>
    </citation>
    <scope>NUCLEOTIDE SEQUENCE [LARGE SCALE GENOMIC DNA]</scope>
    <source>
        <strain evidence="11">DSM 6200 / JCM 39069 / Hxd3</strain>
    </source>
</reference>
<comment type="function">
    <text evidence="8">One of the primary rRNA binding proteins, it binds directly to 16S rRNA central domain where it helps coordinate assembly of the platform of the 30S subunit.</text>
</comment>
<dbReference type="HAMAP" id="MF_01302_B">
    <property type="entry name" value="Ribosomal_uS8_B"/>
    <property type="match status" value="1"/>
</dbReference>
<accession>A8ZV71</accession>
<evidence type="ECO:0000256" key="1">
    <source>
        <dbReference type="ARBA" id="ARBA00006471"/>
    </source>
</evidence>
<evidence type="ECO:0000256" key="4">
    <source>
        <dbReference type="ARBA" id="ARBA00022980"/>
    </source>
</evidence>
<evidence type="ECO:0000256" key="6">
    <source>
        <dbReference type="ARBA" id="ARBA00035258"/>
    </source>
</evidence>
<dbReference type="eggNOG" id="COG0096">
    <property type="taxonomic scope" value="Bacteria"/>
</dbReference>
<dbReference type="FunFam" id="3.30.1490.10:FF:000001">
    <property type="entry name" value="30S ribosomal protein S8"/>
    <property type="match status" value="1"/>
</dbReference>
<evidence type="ECO:0000256" key="3">
    <source>
        <dbReference type="ARBA" id="ARBA00022884"/>
    </source>
</evidence>
<evidence type="ECO:0000256" key="5">
    <source>
        <dbReference type="ARBA" id="ARBA00023274"/>
    </source>
</evidence>
<dbReference type="Proteomes" id="UP000008561">
    <property type="component" value="Chromosome"/>
</dbReference>
<dbReference type="RefSeq" id="WP_012174150.1">
    <property type="nucleotide sequence ID" value="NC_009943.1"/>
</dbReference>
<dbReference type="FunFam" id="3.30.1370.30:FF:000002">
    <property type="entry name" value="30S ribosomal protein S8"/>
    <property type="match status" value="1"/>
</dbReference>
<dbReference type="AlphaFoldDB" id="A8ZV71"/>
<dbReference type="GO" id="GO:0005840">
    <property type="term" value="C:ribosome"/>
    <property type="evidence" value="ECO:0007669"/>
    <property type="project" value="UniProtKB-KW"/>
</dbReference>
<protein>
    <recommendedName>
        <fullName evidence="6 8">Small ribosomal subunit protein uS8</fullName>
    </recommendedName>
</protein>
<dbReference type="HOGENOM" id="CLU_098428_0_2_7"/>
<dbReference type="NCBIfam" id="NF001109">
    <property type="entry name" value="PRK00136.1"/>
    <property type="match status" value="1"/>
</dbReference>
<dbReference type="OrthoDB" id="9802617at2"/>
<dbReference type="GO" id="GO:0003735">
    <property type="term" value="F:structural constituent of ribosome"/>
    <property type="evidence" value="ECO:0007669"/>
    <property type="project" value="InterPro"/>
</dbReference>
<dbReference type="SUPFAM" id="SSF56047">
    <property type="entry name" value="Ribosomal protein S8"/>
    <property type="match status" value="1"/>
</dbReference>
<dbReference type="Gene3D" id="3.30.1490.10">
    <property type="match status" value="1"/>
</dbReference>
<dbReference type="GO" id="GO:0019843">
    <property type="term" value="F:rRNA binding"/>
    <property type="evidence" value="ECO:0007669"/>
    <property type="project" value="UniProtKB-UniRule"/>
</dbReference>
<comment type="similarity">
    <text evidence="1 8 9">Belongs to the universal ribosomal protein uS8 family.</text>
</comment>
<dbReference type="InterPro" id="IPR035987">
    <property type="entry name" value="Ribosomal_uS8_sf"/>
</dbReference>
<dbReference type="InterPro" id="IPR000630">
    <property type="entry name" value="Ribosomal_uS8"/>
</dbReference>
<keyword evidence="4 8" id="KW-0689">Ribosomal protein</keyword>
<dbReference type="Gene3D" id="3.30.1370.30">
    <property type="match status" value="1"/>
</dbReference>
<keyword evidence="3 8" id="KW-0694">RNA-binding</keyword>
<evidence type="ECO:0000256" key="9">
    <source>
        <dbReference type="RuleBase" id="RU003660"/>
    </source>
</evidence>
<proteinExistence type="inferred from homology"/>
<gene>
    <name evidence="8" type="primary">rpsH</name>
    <name evidence="10" type="ordered locus">Dole_0722</name>
</gene>
<dbReference type="Pfam" id="PF00410">
    <property type="entry name" value="Ribosomal_S8"/>
    <property type="match status" value="1"/>
</dbReference>
<dbReference type="EMBL" id="CP000859">
    <property type="protein sequence ID" value="ABW66532.1"/>
    <property type="molecule type" value="Genomic_DNA"/>
</dbReference>
<evidence type="ECO:0000256" key="7">
    <source>
        <dbReference type="ARBA" id="ARBA00046740"/>
    </source>
</evidence>
<evidence type="ECO:0000256" key="2">
    <source>
        <dbReference type="ARBA" id="ARBA00022730"/>
    </source>
</evidence>
<dbReference type="PROSITE" id="PS00053">
    <property type="entry name" value="RIBOSOMAL_S8"/>
    <property type="match status" value="1"/>
</dbReference>
<keyword evidence="2 8" id="KW-0699">rRNA-binding</keyword>